<feature type="non-terminal residue" evidence="1">
    <location>
        <position position="47"/>
    </location>
</feature>
<protein>
    <submittedName>
        <fullName evidence="1">25185_t:CDS:1</fullName>
    </submittedName>
</protein>
<sequence>CNPRNILNVCEKDRIITIYNKDYYEQPLNVKKIKMIKAKSKVKKGKL</sequence>
<evidence type="ECO:0000313" key="2">
    <source>
        <dbReference type="Proteomes" id="UP000789901"/>
    </source>
</evidence>
<reference evidence="1 2" key="1">
    <citation type="submission" date="2021-06" db="EMBL/GenBank/DDBJ databases">
        <authorList>
            <person name="Kallberg Y."/>
            <person name="Tangrot J."/>
            <person name="Rosling A."/>
        </authorList>
    </citation>
    <scope>NUCLEOTIDE SEQUENCE [LARGE SCALE GENOMIC DNA]</scope>
    <source>
        <strain evidence="1 2">120-4 pot B 10/14</strain>
    </source>
</reference>
<proteinExistence type="predicted"/>
<dbReference type="EMBL" id="CAJVQB010114617">
    <property type="protein sequence ID" value="CAG8852638.1"/>
    <property type="molecule type" value="Genomic_DNA"/>
</dbReference>
<name>A0ABN7XBK6_GIGMA</name>
<keyword evidence="2" id="KW-1185">Reference proteome</keyword>
<accession>A0ABN7XBK6</accession>
<organism evidence="1 2">
    <name type="scientific">Gigaspora margarita</name>
    <dbReference type="NCBI Taxonomy" id="4874"/>
    <lineage>
        <taxon>Eukaryota</taxon>
        <taxon>Fungi</taxon>
        <taxon>Fungi incertae sedis</taxon>
        <taxon>Mucoromycota</taxon>
        <taxon>Glomeromycotina</taxon>
        <taxon>Glomeromycetes</taxon>
        <taxon>Diversisporales</taxon>
        <taxon>Gigasporaceae</taxon>
        <taxon>Gigaspora</taxon>
    </lineage>
</organism>
<gene>
    <name evidence="1" type="ORF">GMARGA_LOCUS41459</name>
</gene>
<dbReference type="Proteomes" id="UP000789901">
    <property type="component" value="Unassembled WGS sequence"/>
</dbReference>
<feature type="non-terminal residue" evidence="1">
    <location>
        <position position="1"/>
    </location>
</feature>
<evidence type="ECO:0000313" key="1">
    <source>
        <dbReference type="EMBL" id="CAG8852638.1"/>
    </source>
</evidence>
<comment type="caution">
    <text evidence="1">The sequence shown here is derived from an EMBL/GenBank/DDBJ whole genome shotgun (WGS) entry which is preliminary data.</text>
</comment>